<dbReference type="Pfam" id="PF20383">
    <property type="entry name" value="DUF6678"/>
    <property type="match status" value="1"/>
</dbReference>
<evidence type="ECO:0000313" key="2">
    <source>
        <dbReference type="Proteomes" id="UP000293925"/>
    </source>
</evidence>
<dbReference type="EMBL" id="SJSO01000002">
    <property type="protein sequence ID" value="TCD29018.1"/>
    <property type="molecule type" value="Genomic_DNA"/>
</dbReference>
<organism evidence="1 2">
    <name type="scientific">Pedobacter psychrodurus</name>
    <dbReference type="NCBI Taxonomy" id="2530456"/>
    <lineage>
        <taxon>Bacteria</taxon>
        <taxon>Pseudomonadati</taxon>
        <taxon>Bacteroidota</taxon>
        <taxon>Sphingobacteriia</taxon>
        <taxon>Sphingobacteriales</taxon>
        <taxon>Sphingobacteriaceae</taxon>
        <taxon>Pedobacter</taxon>
    </lineage>
</organism>
<name>A0A4V2MRC2_9SPHI</name>
<comment type="caution">
    <text evidence="1">The sequence shown here is derived from an EMBL/GenBank/DDBJ whole genome shotgun (WGS) entry which is preliminary data.</text>
</comment>
<dbReference type="InterPro" id="IPR046500">
    <property type="entry name" value="DUF6678"/>
</dbReference>
<evidence type="ECO:0000313" key="1">
    <source>
        <dbReference type="EMBL" id="TCD29018.1"/>
    </source>
</evidence>
<dbReference type="AlphaFoldDB" id="A0A4V2MRC2"/>
<dbReference type="RefSeq" id="WP_131526960.1">
    <property type="nucleotide sequence ID" value="NZ_SJSO01000002.1"/>
</dbReference>
<gene>
    <name evidence="1" type="ORF">EZ456_02335</name>
</gene>
<proteinExistence type="predicted"/>
<accession>A0A4V2MRC2</accession>
<protein>
    <submittedName>
        <fullName evidence="1">Uncharacterized protein</fullName>
    </submittedName>
</protein>
<reference evidence="1 2" key="1">
    <citation type="submission" date="2019-02" db="EMBL/GenBank/DDBJ databases">
        <title>Pedobacter sp. RP-3-21 sp. nov., isolated from Arctic soil.</title>
        <authorList>
            <person name="Dahal R.H."/>
        </authorList>
    </citation>
    <scope>NUCLEOTIDE SEQUENCE [LARGE SCALE GENOMIC DNA]</scope>
    <source>
        <strain evidence="1 2">RP-3-21</strain>
    </source>
</reference>
<keyword evidence="2" id="KW-1185">Reference proteome</keyword>
<sequence length="166" mass="19957">MSERSDFYNDFFGNPDISEREKYKYYTLNNSNVLVEKEKIRKIVTKKGLSSVMNDTKWLKLQNAIKQLPFPPPYIEKLIIEDKTYEEVKISKTPHWLGNWEPFYNEGMYLFFTIEYIKVRPCYAEHRGNLVAPKIFDETEEFKNLLKELHIPYEEDEGIFTIFGYR</sequence>
<dbReference type="Proteomes" id="UP000293925">
    <property type="component" value="Unassembled WGS sequence"/>
</dbReference>
<dbReference type="OrthoDB" id="8908434at2"/>